<evidence type="ECO:0000313" key="2">
    <source>
        <dbReference type="EMBL" id="CEK67531.1"/>
    </source>
</evidence>
<reference evidence="2" key="1">
    <citation type="submission" date="2014-12" db="EMBL/GenBank/DDBJ databases">
        <title>Insight into the proteome of Arion vulgaris.</title>
        <authorList>
            <person name="Aradska J."/>
            <person name="Bulat T."/>
            <person name="Smidak R."/>
            <person name="Sarate P."/>
            <person name="Gangsoo J."/>
            <person name="Sialana F."/>
            <person name="Bilban M."/>
            <person name="Lubec G."/>
        </authorList>
    </citation>
    <scope>NUCLEOTIDE SEQUENCE</scope>
    <source>
        <tissue evidence="2">Skin</tissue>
    </source>
</reference>
<evidence type="ECO:0008006" key="3">
    <source>
        <dbReference type="Google" id="ProtNLM"/>
    </source>
</evidence>
<evidence type="ECO:0000256" key="1">
    <source>
        <dbReference type="ARBA" id="ARBA00005375"/>
    </source>
</evidence>
<dbReference type="AlphaFoldDB" id="A0A0B6ZI40"/>
<feature type="non-terminal residue" evidence="2">
    <location>
        <position position="364"/>
    </location>
</feature>
<organism evidence="2">
    <name type="scientific">Arion vulgaris</name>
    <dbReference type="NCBI Taxonomy" id="1028688"/>
    <lineage>
        <taxon>Eukaryota</taxon>
        <taxon>Metazoa</taxon>
        <taxon>Spiralia</taxon>
        <taxon>Lophotrochozoa</taxon>
        <taxon>Mollusca</taxon>
        <taxon>Gastropoda</taxon>
        <taxon>Heterobranchia</taxon>
        <taxon>Euthyneura</taxon>
        <taxon>Panpulmonata</taxon>
        <taxon>Eupulmonata</taxon>
        <taxon>Stylommatophora</taxon>
        <taxon>Helicina</taxon>
        <taxon>Arionoidea</taxon>
        <taxon>Arionidae</taxon>
        <taxon>Arion</taxon>
    </lineage>
</organism>
<proteinExistence type="inferred from homology"/>
<dbReference type="Gene3D" id="3.40.50.1240">
    <property type="entry name" value="Phosphoglycerate mutase-like"/>
    <property type="match status" value="1"/>
</dbReference>
<dbReference type="PANTHER" id="PTHR11567:SF210">
    <property type="entry name" value="ACID PHOSPHATASE 5-RELATED"/>
    <property type="match status" value="1"/>
</dbReference>
<dbReference type="Pfam" id="PF00328">
    <property type="entry name" value="His_Phos_2"/>
    <property type="match status" value="1"/>
</dbReference>
<protein>
    <recommendedName>
        <fullName evidence="3">Lysosomal acid phosphatase</fullName>
    </recommendedName>
</protein>
<dbReference type="PROSITE" id="PS00616">
    <property type="entry name" value="HIS_ACID_PHOSPHAT_1"/>
    <property type="match status" value="1"/>
</dbReference>
<dbReference type="PANTHER" id="PTHR11567">
    <property type="entry name" value="ACID PHOSPHATASE-RELATED"/>
    <property type="match status" value="1"/>
</dbReference>
<gene>
    <name evidence="2" type="primary">ORF62957</name>
</gene>
<dbReference type="InterPro" id="IPR033379">
    <property type="entry name" value="Acid_Pase_AS"/>
</dbReference>
<dbReference type="GO" id="GO:0016791">
    <property type="term" value="F:phosphatase activity"/>
    <property type="evidence" value="ECO:0007669"/>
    <property type="project" value="TreeGrafter"/>
</dbReference>
<dbReference type="InterPro" id="IPR029033">
    <property type="entry name" value="His_PPase_superfam"/>
</dbReference>
<dbReference type="EMBL" id="HACG01020666">
    <property type="protein sequence ID" value="CEK67531.1"/>
    <property type="molecule type" value="Transcribed_RNA"/>
</dbReference>
<name>A0A0B6ZI40_9EUPU</name>
<dbReference type="SUPFAM" id="SSF53254">
    <property type="entry name" value="Phosphoglycerate mutase-like"/>
    <property type="match status" value="1"/>
</dbReference>
<dbReference type="InterPro" id="IPR000560">
    <property type="entry name" value="His_Pase_clade-2"/>
</dbReference>
<dbReference type="InterPro" id="IPR050645">
    <property type="entry name" value="Histidine_acid_phosphatase"/>
</dbReference>
<sequence>MASSSLLHSDYIIASLLCILINNNRAITCTSIVSDVYRDLLSSRLLQRQIQQQQIVNSSSLTLNATSTTNEDVLVKSTSMLLLVQVLFRHGDRSPTKLYPTNIHKNDWPHGLGQLTQVGMMQSYQLGLYLRDQYKDFLEKNYNRNEVYIRSTNYDRTLMTAECVASGLFPLNNNQEDNLTSSWPVGTWQPIPVQTVPGDIDRVLHPSKSCKYIHDLEKVQADLHSNRLNLTIETELFLKLSQYTGMDINRTNIHSLANTFFCEKVHNLSLPVWVTPELEEILLNYAGQRSKVSPETAKYLSGTLLHTLVTNMLRKTDNQSDLRKMYLYSAHDTTVSELLSLLEVDDQIQVPYTAAVIIELHRIQ</sequence>
<dbReference type="CDD" id="cd07061">
    <property type="entry name" value="HP_HAP_like"/>
    <property type="match status" value="1"/>
</dbReference>
<comment type="similarity">
    <text evidence="1">Belongs to the histidine acid phosphatase family.</text>
</comment>
<accession>A0A0B6ZI40</accession>